<evidence type="ECO:0000313" key="2">
    <source>
        <dbReference type="EMBL" id="KAF9754714.1"/>
    </source>
</evidence>
<proteinExistence type="predicted"/>
<dbReference type="EMBL" id="JADCTT010000003">
    <property type="protein sequence ID" value="KAF9754714.1"/>
    <property type="molecule type" value="Genomic_DNA"/>
</dbReference>
<evidence type="ECO:0000256" key="1">
    <source>
        <dbReference type="SAM" id="MobiDB-lite"/>
    </source>
</evidence>
<feature type="region of interest" description="Disordered" evidence="1">
    <location>
        <begin position="164"/>
        <end position="257"/>
    </location>
</feature>
<dbReference type="AlphaFoldDB" id="A0A8H7NF04"/>
<organism evidence="2 3">
    <name type="scientific">Bionectria ochroleuca</name>
    <name type="common">Gliocladium roseum</name>
    <dbReference type="NCBI Taxonomy" id="29856"/>
    <lineage>
        <taxon>Eukaryota</taxon>
        <taxon>Fungi</taxon>
        <taxon>Dikarya</taxon>
        <taxon>Ascomycota</taxon>
        <taxon>Pezizomycotina</taxon>
        <taxon>Sordariomycetes</taxon>
        <taxon>Hypocreomycetidae</taxon>
        <taxon>Hypocreales</taxon>
        <taxon>Bionectriaceae</taxon>
        <taxon>Clonostachys</taxon>
    </lineage>
</organism>
<name>A0A8H7NF04_BIOOC</name>
<feature type="compositionally biased region" description="Basic and acidic residues" evidence="1">
    <location>
        <begin position="190"/>
        <end position="217"/>
    </location>
</feature>
<sequence>MARGKKGKAAKEQEFKKKLAAYNKAKQKERVKGSQRFVPCLGCLKSCLGGKQVPRQPRGGCFDLKPAGKRCFLCASGHSCVPIPPMAYKAAMKYLSARDKRQISEMTKWRAVVRGMLEIAEEEKNGDGNPNADLAHLNNEQLYEAGRAAALRLFDTLWRDDEERAADTDEEFEEWREAGGYNASPPPTAEDLKKMEEAKERKKKAVEKAKKTRELQKEQAGGSTEPKTGGAKGSKEPDDSSSSAEESEEEFRSFVLLSPVRRMKERFS</sequence>
<reference evidence="2" key="1">
    <citation type="submission" date="2020-10" db="EMBL/GenBank/DDBJ databases">
        <title>High-Quality Genome Resource of Clonostachys rosea strain S41 by Oxford Nanopore Long-Read Sequencing.</title>
        <authorList>
            <person name="Wang H."/>
        </authorList>
    </citation>
    <scope>NUCLEOTIDE SEQUENCE</scope>
    <source>
        <strain evidence="2">S41</strain>
    </source>
</reference>
<protein>
    <submittedName>
        <fullName evidence="2">Uncharacterized protein</fullName>
    </submittedName>
</protein>
<dbReference type="Proteomes" id="UP000616885">
    <property type="component" value="Unassembled WGS sequence"/>
</dbReference>
<accession>A0A8H7NF04</accession>
<comment type="caution">
    <text evidence="2">The sequence shown here is derived from an EMBL/GenBank/DDBJ whole genome shotgun (WGS) entry which is preliminary data.</text>
</comment>
<gene>
    <name evidence="2" type="ORF">IM811_010155</name>
</gene>
<evidence type="ECO:0000313" key="3">
    <source>
        <dbReference type="Proteomes" id="UP000616885"/>
    </source>
</evidence>